<dbReference type="PANTHER" id="PTHR28088">
    <property type="entry name" value="TRANSCRIPTIONAL ACTIVATOR HAA1-RELATED"/>
    <property type="match status" value="1"/>
</dbReference>
<dbReference type="SMART" id="SM01090">
    <property type="entry name" value="Copper-fist"/>
    <property type="match status" value="1"/>
</dbReference>
<comment type="caution">
    <text evidence="10">The sequence shown here is derived from an EMBL/GenBank/DDBJ whole genome shotgun (WGS) entry which is preliminary data.</text>
</comment>
<dbReference type="EMBL" id="JAFIMR010000004">
    <property type="protein sequence ID" value="KAI1879280.1"/>
    <property type="molecule type" value="Genomic_DNA"/>
</dbReference>
<gene>
    <name evidence="10" type="ORF">JX265_002234</name>
</gene>
<name>A0A9P9WUI9_9PEZI</name>
<feature type="domain" description="Copper-fist" evidence="9">
    <location>
        <begin position="1"/>
        <end position="41"/>
    </location>
</feature>
<dbReference type="AlphaFoldDB" id="A0A9P9WUI9"/>
<dbReference type="GO" id="GO:0045944">
    <property type="term" value="P:positive regulation of transcription by RNA polymerase II"/>
    <property type="evidence" value="ECO:0007669"/>
    <property type="project" value="TreeGrafter"/>
</dbReference>
<keyword evidence="5" id="KW-0805">Transcription regulation</keyword>
<feature type="region of interest" description="Disordered" evidence="8">
    <location>
        <begin position="65"/>
        <end position="100"/>
    </location>
</feature>
<dbReference type="GO" id="GO:0005507">
    <property type="term" value="F:copper ion binding"/>
    <property type="evidence" value="ECO:0007669"/>
    <property type="project" value="InterPro"/>
</dbReference>
<sequence>MPIINGKKMACEPCIRGHRSTTCNHARERVMVPVRKPGRPLNECPHPKGSNCHCRDLTVAIPRKRKCPCGDTKSSTAQGSTSGVLKEGSSPGSATPPADDQIKVAEPTQLAHPNPSAFVPTPPATYSSSPSLNGHTSAQWNANPSWDWNFGAAGAPTVGPSFQGFNGGPAPLSQQPGVLGSAVGKSEVEVNAATPLNEPTIPPPKDDVPVQSSCCSTRRSSTTAQFASASGAVSPESSASSYTDHSRSSSKSRNIPAMRMDRPTSQTSPRVAVLPQISPVQAGQASYPVMLQSPLAQFTMQPITAHPPACTGCGHDQPPILIYLPYGPPAQTVSYAGAGGPMFVVPPNGASVPPTNFPRNPPPTAITVPVGGCASDGGNLGSIHECHCGPGCQCIGCIAHPFNDATKEYIRSAQDAYEDFGQGYPAIPEVDSASVPTAQSMANLALSPEQTLGPEDFFFVDYPMTRGTYGG</sequence>
<evidence type="ECO:0000256" key="1">
    <source>
        <dbReference type="ARBA" id="ARBA00004123"/>
    </source>
</evidence>
<feature type="region of interest" description="Disordered" evidence="8">
    <location>
        <begin position="195"/>
        <end position="270"/>
    </location>
</feature>
<evidence type="ECO:0000259" key="9">
    <source>
        <dbReference type="PROSITE" id="PS50073"/>
    </source>
</evidence>
<keyword evidence="6" id="KW-0804">Transcription</keyword>
<evidence type="ECO:0000256" key="7">
    <source>
        <dbReference type="ARBA" id="ARBA00023242"/>
    </source>
</evidence>
<dbReference type="GO" id="GO:0006878">
    <property type="term" value="P:intracellular copper ion homeostasis"/>
    <property type="evidence" value="ECO:0007669"/>
    <property type="project" value="TreeGrafter"/>
</dbReference>
<accession>A0A9P9WUI9</accession>
<dbReference type="InterPro" id="IPR051763">
    <property type="entry name" value="Copper_Homeo_Regul"/>
</dbReference>
<dbReference type="PROSITE" id="PS01119">
    <property type="entry name" value="COPPER_FIST_1"/>
    <property type="match status" value="1"/>
</dbReference>
<keyword evidence="3" id="KW-0862">Zinc</keyword>
<dbReference type="PROSITE" id="PS50073">
    <property type="entry name" value="COPPER_FIST_2"/>
    <property type="match status" value="1"/>
</dbReference>
<evidence type="ECO:0000313" key="10">
    <source>
        <dbReference type="EMBL" id="KAI1879280.1"/>
    </source>
</evidence>
<dbReference type="SUPFAM" id="SSF57879">
    <property type="entry name" value="Zinc domain conserved in yeast copper-regulated transcription factors"/>
    <property type="match status" value="1"/>
</dbReference>
<evidence type="ECO:0000256" key="6">
    <source>
        <dbReference type="ARBA" id="ARBA00023163"/>
    </source>
</evidence>
<dbReference type="GO" id="GO:0005634">
    <property type="term" value="C:nucleus"/>
    <property type="evidence" value="ECO:0007669"/>
    <property type="project" value="UniProtKB-SubCell"/>
</dbReference>
<evidence type="ECO:0000256" key="3">
    <source>
        <dbReference type="ARBA" id="ARBA00022833"/>
    </source>
</evidence>
<dbReference type="GO" id="GO:0000978">
    <property type="term" value="F:RNA polymerase II cis-regulatory region sequence-specific DNA binding"/>
    <property type="evidence" value="ECO:0007669"/>
    <property type="project" value="TreeGrafter"/>
</dbReference>
<dbReference type="FunFam" id="3.90.430.10:FF:000001">
    <property type="entry name" value="Copper fist DNA-binding protein"/>
    <property type="match status" value="1"/>
</dbReference>
<dbReference type="Pfam" id="PF00649">
    <property type="entry name" value="Copper-fist"/>
    <property type="match status" value="1"/>
</dbReference>
<reference evidence="10" key="1">
    <citation type="submission" date="2021-03" db="EMBL/GenBank/DDBJ databases">
        <title>Revisited historic fungal species revealed as producer of novel bioactive compounds through whole genome sequencing and comparative genomics.</title>
        <authorList>
            <person name="Vignolle G.A."/>
            <person name="Hochenegger N."/>
            <person name="Mach R.L."/>
            <person name="Mach-Aigner A.R."/>
            <person name="Javad Rahimi M."/>
            <person name="Salim K.A."/>
            <person name="Chan C.M."/>
            <person name="Lim L.B.L."/>
            <person name="Cai F."/>
            <person name="Druzhinina I.S."/>
            <person name="U'Ren J.M."/>
            <person name="Derntl C."/>
        </authorList>
    </citation>
    <scope>NUCLEOTIDE SEQUENCE</scope>
    <source>
        <strain evidence="10">TUCIM 5799</strain>
    </source>
</reference>
<evidence type="ECO:0000256" key="2">
    <source>
        <dbReference type="ARBA" id="ARBA00022723"/>
    </source>
</evidence>
<dbReference type="InterPro" id="IPR036395">
    <property type="entry name" value="Cu_fist_DNA-bd_dom_sf"/>
</dbReference>
<dbReference type="Proteomes" id="UP000829685">
    <property type="component" value="Unassembled WGS sequence"/>
</dbReference>
<feature type="compositionally biased region" description="Polar residues" evidence="8">
    <location>
        <begin position="72"/>
        <end position="83"/>
    </location>
</feature>
<comment type="subcellular location">
    <subcellularLocation>
        <location evidence="1">Nucleus</location>
    </subcellularLocation>
</comment>
<evidence type="ECO:0000256" key="8">
    <source>
        <dbReference type="SAM" id="MobiDB-lite"/>
    </source>
</evidence>
<dbReference type="SMART" id="SM00412">
    <property type="entry name" value="Cu_FIST"/>
    <property type="match status" value="1"/>
</dbReference>
<keyword evidence="7" id="KW-0539">Nucleus</keyword>
<evidence type="ECO:0000313" key="11">
    <source>
        <dbReference type="Proteomes" id="UP000829685"/>
    </source>
</evidence>
<feature type="compositionally biased region" description="Low complexity" evidence="8">
    <location>
        <begin position="212"/>
        <end position="241"/>
    </location>
</feature>
<keyword evidence="2" id="KW-0479">Metal-binding</keyword>
<evidence type="ECO:0000256" key="4">
    <source>
        <dbReference type="ARBA" id="ARBA00023008"/>
    </source>
</evidence>
<evidence type="ECO:0000256" key="5">
    <source>
        <dbReference type="ARBA" id="ARBA00023015"/>
    </source>
</evidence>
<dbReference type="Gene3D" id="3.90.430.10">
    <property type="entry name" value="Copper fist DNA-binding domain"/>
    <property type="match status" value="1"/>
</dbReference>
<proteinExistence type="predicted"/>
<dbReference type="PRINTS" id="PR00617">
    <property type="entry name" value="COPPERFIST"/>
</dbReference>
<dbReference type="GO" id="GO:0000981">
    <property type="term" value="F:DNA-binding transcription factor activity, RNA polymerase II-specific"/>
    <property type="evidence" value="ECO:0007669"/>
    <property type="project" value="TreeGrafter"/>
</dbReference>
<protein>
    <recommendedName>
        <fullName evidence="9">Copper-fist domain-containing protein</fullName>
    </recommendedName>
</protein>
<dbReference type="GO" id="GO:0006879">
    <property type="term" value="P:intracellular iron ion homeostasis"/>
    <property type="evidence" value="ECO:0007669"/>
    <property type="project" value="TreeGrafter"/>
</dbReference>
<keyword evidence="11" id="KW-1185">Reference proteome</keyword>
<dbReference type="InterPro" id="IPR001083">
    <property type="entry name" value="Cu_fist_DNA-bd_dom"/>
</dbReference>
<dbReference type="PANTHER" id="PTHR28088:SF9">
    <property type="entry name" value="TRANSCRIPTION FACTOR GRISEA, PUTATIVE (AFU_ORTHOLOGUE AFUA_1G13190)-RELATED"/>
    <property type="match status" value="1"/>
</dbReference>
<keyword evidence="4" id="KW-0186">Copper</keyword>
<organism evidence="10 11">
    <name type="scientific">Neoarthrinium moseri</name>
    <dbReference type="NCBI Taxonomy" id="1658444"/>
    <lineage>
        <taxon>Eukaryota</taxon>
        <taxon>Fungi</taxon>
        <taxon>Dikarya</taxon>
        <taxon>Ascomycota</taxon>
        <taxon>Pezizomycotina</taxon>
        <taxon>Sordariomycetes</taxon>
        <taxon>Xylariomycetidae</taxon>
        <taxon>Amphisphaeriales</taxon>
        <taxon>Apiosporaceae</taxon>
        <taxon>Neoarthrinium</taxon>
    </lineage>
</organism>